<gene>
    <name evidence="1" type="ORF">BDY17DRAFT_298779</name>
</gene>
<name>A0A6A6PRS2_9PEZI</name>
<reference evidence="1" key="1">
    <citation type="journal article" date="2020" name="Stud. Mycol.">
        <title>101 Dothideomycetes genomes: a test case for predicting lifestyles and emergence of pathogens.</title>
        <authorList>
            <person name="Haridas S."/>
            <person name="Albert R."/>
            <person name="Binder M."/>
            <person name="Bloem J."/>
            <person name="Labutti K."/>
            <person name="Salamov A."/>
            <person name="Andreopoulos B."/>
            <person name="Baker S."/>
            <person name="Barry K."/>
            <person name="Bills G."/>
            <person name="Bluhm B."/>
            <person name="Cannon C."/>
            <person name="Castanera R."/>
            <person name="Culley D."/>
            <person name="Daum C."/>
            <person name="Ezra D."/>
            <person name="Gonzalez J."/>
            <person name="Henrissat B."/>
            <person name="Kuo A."/>
            <person name="Liang C."/>
            <person name="Lipzen A."/>
            <person name="Lutzoni F."/>
            <person name="Magnuson J."/>
            <person name="Mondo S."/>
            <person name="Nolan M."/>
            <person name="Ohm R."/>
            <person name="Pangilinan J."/>
            <person name="Park H.-J."/>
            <person name="Ramirez L."/>
            <person name="Alfaro M."/>
            <person name="Sun H."/>
            <person name="Tritt A."/>
            <person name="Yoshinaga Y."/>
            <person name="Zwiers L.-H."/>
            <person name="Turgeon B."/>
            <person name="Goodwin S."/>
            <person name="Spatafora J."/>
            <person name="Crous P."/>
            <person name="Grigoriev I."/>
        </authorList>
    </citation>
    <scope>NUCLEOTIDE SEQUENCE</scope>
    <source>
        <strain evidence="1">CBS 113389</strain>
    </source>
</reference>
<sequence>MSPEPTCTFLNIPSEIRVLIYRFLFNLDLWRIARLAGCYNDAAGSCDMNLYDAQIYTKRRWSPIAFANFTAILRTCRLSHAEAIDILYEQTLFNLRISDEQYNRTMRHYAPLTDCAFLPRIEHLRINPDLRSFDMLLHLPSLLDQVLARLTAAPAKIMVDIDVKSGSLSRLPPTMWPVEELVEDPEWEQLLREFARLRRRLTFRMQSFRVRNNVQHRLDQLVEATCG</sequence>
<accession>A0A6A6PRS2</accession>
<evidence type="ECO:0000313" key="1">
    <source>
        <dbReference type="EMBL" id="KAF2482595.1"/>
    </source>
</evidence>
<dbReference type="OrthoDB" id="4757095at2759"/>
<organism evidence="1 2">
    <name type="scientific">Neohortaea acidophila</name>
    <dbReference type="NCBI Taxonomy" id="245834"/>
    <lineage>
        <taxon>Eukaryota</taxon>
        <taxon>Fungi</taxon>
        <taxon>Dikarya</taxon>
        <taxon>Ascomycota</taxon>
        <taxon>Pezizomycotina</taxon>
        <taxon>Dothideomycetes</taxon>
        <taxon>Dothideomycetidae</taxon>
        <taxon>Mycosphaerellales</taxon>
        <taxon>Teratosphaeriaceae</taxon>
        <taxon>Neohortaea</taxon>
    </lineage>
</organism>
<dbReference type="AlphaFoldDB" id="A0A6A6PRS2"/>
<protein>
    <submittedName>
        <fullName evidence="1">Uncharacterized protein</fullName>
    </submittedName>
</protein>
<dbReference type="PANTHER" id="PTHR38790">
    <property type="entry name" value="2EXR DOMAIN-CONTAINING PROTEIN-RELATED"/>
    <property type="match status" value="1"/>
</dbReference>
<dbReference type="EMBL" id="MU001636">
    <property type="protein sequence ID" value="KAF2482595.1"/>
    <property type="molecule type" value="Genomic_DNA"/>
</dbReference>
<evidence type="ECO:0000313" key="2">
    <source>
        <dbReference type="Proteomes" id="UP000799767"/>
    </source>
</evidence>
<proteinExistence type="predicted"/>
<dbReference type="RefSeq" id="XP_033589165.1">
    <property type="nucleotide sequence ID" value="XM_033733805.1"/>
</dbReference>
<dbReference type="GeneID" id="54474807"/>
<dbReference type="Proteomes" id="UP000799767">
    <property type="component" value="Unassembled WGS sequence"/>
</dbReference>
<keyword evidence="2" id="KW-1185">Reference proteome</keyword>